<comment type="caution">
    <text evidence="2">The sequence shown here is derived from an EMBL/GenBank/DDBJ whole genome shotgun (WGS) entry which is preliminary data.</text>
</comment>
<dbReference type="PROSITE" id="PS51257">
    <property type="entry name" value="PROKAR_LIPOPROTEIN"/>
    <property type="match status" value="1"/>
</dbReference>
<organism evidence="2 3">
    <name type="scientific">Salibacter halophilus</name>
    <dbReference type="NCBI Taxonomy" id="1803916"/>
    <lineage>
        <taxon>Bacteria</taxon>
        <taxon>Pseudomonadati</taxon>
        <taxon>Bacteroidota</taxon>
        <taxon>Flavobacteriia</taxon>
        <taxon>Flavobacteriales</taxon>
        <taxon>Salibacteraceae</taxon>
        <taxon>Salibacter</taxon>
    </lineage>
</organism>
<accession>A0A6N6M970</accession>
<keyword evidence="3" id="KW-1185">Reference proteome</keyword>
<evidence type="ECO:0000313" key="3">
    <source>
        <dbReference type="Proteomes" id="UP000435357"/>
    </source>
</evidence>
<dbReference type="PANTHER" id="PTHR39200:SF1">
    <property type="entry name" value="AUTO-TRANSPORTER ADHESIN HEAD GIN DOMAIN-CONTAINING PROTEIN-RELATED"/>
    <property type="match status" value="1"/>
</dbReference>
<dbReference type="Gene3D" id="2.160.20.120">
    <property type="match status" value="1"/>
</dbReference>
<feature type="domain" description="Putative auto-transporter adhesin head GIN" evidence="1">
    <location>
        <begin position="41"/>
        <end position="221"/>
    </location>
</feature>
<dbReference type="AlphaFoldDB" id="A0A6N6M970"/>
<dbReference type="InterPro" id="IPR021255">
    <property type="entry name" value="DUF2807"/>
</dbReference>
<dbReference type="RefSeq" id="WP_151166580.1">
    <property type="nucleotide sequence ID" value="NZ_WACR01000003.1"/>
</dbReference>
<proteinExistence type="predicted"/>
<dbReference type="PANTHER" id="PTHR39200">
    <property type="entry name" value="HYPOTHETICAL EXPORTED PROTEIN"/>
    <property type="match status" value="1"/>
</dbReference>
<dbReference type="OrthoDB" id="5585143at2"/>
<evidence type="ECO:0000313" key="2">
    <source>
        <dbReference type="EMBL" id="KAB1065039.1"/>
    </source>
</evidence>
<name>A0A6N6M970_9FLAO</name>
<sequence length="237" mass="25807">MMKRYLIFFVLVFSIYACKDECISGSGPRKLNIRTLQPASYVDVSISGNVFVEIDTSLNETQIQIEGEENILEIIETSVNNNILHVSYSSCLQNHKEVSMTVRTPSLTGVTIDQVGKITSKDIIDVEDFQVVINGSGDCDLTMRVDQLTTLINGSGQVIYRGECNSHNLTINQSGDIEGFEMPSRTLDADISASGNALVRVSQTINANITGSGDIRYKGSPSINRTGDGSGEIIDDN</sequence>
<protein>
    <submittedName>
        <fullName evidence="2">DUF2807 domain-containing protein</fullName>
    </submittedName>
</protein>
<dbReference type="EMBL" id="WACR01000003">
    <property type="protein sequence ID" value="KAB1065039.1"/>
    <property type="molecule type" value="Genomic_DNA"/>
</dbReference>
<dbReference type="Pfam" id="PF10988">
    <property type="entry name" value="DUF2807"/>
    <property type="match status" value="1"/>
</dbReference>
<gene>
    <name evidence="2" type="ORF">F3059_03565</name>
</gene>
<evidence type="ECO:0000259" key="1">
    <source>
        <dbReference type="Pfam" id="PF10988"/>
    </source>
</evidence>
<dbReference type="Proteomes" id="UP000435357">
    <property type="component" value="Unassembled WGS sequence"/>
</dbReference>
<reference evidence="2 3" key="1">
    <citation type="submission" date="2019-09" db="EMBL/GenBank/DDBJ databases">
        <title>Genomes of Cryomorphaceae.</title>
        <authorList>
            <person name="Bowman J.P."/>
        </authorList>
    </citation>
    <scope>NUCLEOTIDE SEQUENCE [LARGE SCALE GENOMIC DNA]</scope>
    <source>
        <strain evidence="2 3">KCTC 52047</strain>
    </source>
</reference>